<organism evidence="1 2">
    <name type="scientific">Pseudarthrobacter siccitolerans</name>
    <dbReference type="NCBI Taxonomy" id="861266"/>
    <lineage>
        <taxon>Bacteria</taxon>
        <taxon>Bacillati</taxon>
        <taxon>Actinomycetota</taxon>
        <taxon>Actinomycetes</taxon>
        <taxon>Micrococcales</taxon>
        <taxon>Micrococcaceae</taxon>
        <taxon>Pseudarthrobacter</taxon>
    </lineage>
</organism>
<dbReference type="Proteomes" id="UP000035722">
    <property type="component" value="Unassembled WGS sequence"/>
</dbReference>
<protein>
    <submittedName>
        <fullName evidence="1">Uncharacterized protein</fullName>
    </submittedName>
</protein>
<accession>A0A024GYI0</accession>
<dbReference type="RefSeq" id="WP_050053742.1">
    <property type="nucleotide sequence ID" value="NZ_CAQI01000029.1"/>
</dbReference>
<reference evidence="2" key="1">
    <citation type="journal article" date="2014" name="Genome Announc.">
        <title>Genome Sequence of Arthrobacter siccitolerans 4J27, a Xeroprotectant-Producing Desiccation-Tolerant Microorganism.</title>
        <authorList>
            <person name="Manzanera M."/>
            <person name="Santa-Cruz-Calvo L."/>
            <person name="Vilchez J.I."/>
            <person name="Garcia-Fontana C."/>
            <person name="Silva-Castro G.A."/>
            <person name="Calvo C."/>
            <person name="Gonzalez-Lopez J."/>
        </authorList>
    </citation>
    <scope>NUCLEOTIDE SEQUENCE [LARGE SCALE GENOMIC DNA]</scope>
    <source>
        <strain evidence="2">4J27</strain>
    </source>
</reference>
<dbReference type="EMBL" id="CAQI01000029">
    <property type="protein sequence ID" value="CCQ44687.1"/>
    <property type="molecule type" value="Genomic_DNA"/>
</dbReference>
<evidence type="ECO:0000313" key="1">
    <source>
        <dbReference type="EMBL" id="CCQ44687.1"/>
    </source>
</evidence>
<name>A0A024GYI0_9MICC</name>
<evidence type="ECO:0000313" key="2">
    <source>
        <dbReference type="Proteomes" id="UP000035722"/>
    </source>
</evidence>
<dbReference type="AlphaFoldDB" id="A0A024GYI0"/>
<gene>
    <name evidence="1" type="ORF">ARTSIC4J27_616</name>
</gene>
<comment type="caution">
    <text evidence="1">The sequence shown here is derived from an EMBL/GenBank/DDBJ whole genome shotgun (WGS) entry which is preliminary data.</text>
</comment>
<dbReference type="STRING" id="861266.ARTSIC4J27_616"/>
<keyword evidence="2" id="KW-1185">Reference proteome</keyword>
<proteinExistence type="predicted"/>
<sequence length="87" mass="10351">MIARFLAWAKAYFEERALAQAPAPERYELRLDRFDLTTVWLLDHKKARKYPFRGLKEAETALGMVRRGAPPFLLHQPFTRDDYRKAR</sequence>